<keyword evidence="3" id="KW-1185">Reference proteome</keyword>
<dbReference type="RefSeq" id="XP_005782584.1">
    <property type="nucleotide sequence ID" value="XM_005782527.1"/>
</dbReference>
<dbReference type="EnsemblProtists" id="EOD30155">
    <property type="protein sequence ID" value="EOD30155"/>
    <property type="gene ID" value="EMIHUDRAFT_203645"/>
</dbReference>
<evidence type="ECO:0000256" key="1">
    <source>
        <dbReference type="SAM" id="MobiDB-lite"/>
    </source>
</evidence>
<dbReference type="HOGENOM" id="CLU_1859050_0_0_1"/>
<dbReference type="Proteomes" id="UP000013827">
    <property type="component" value="Unassembled WGS sequence"/>
</dbReference>
<name>A0A0D3K320_EMIH1</name>
<protein>
    <submittedName>
        <fullName evidence="2">Uncharacterized protein</fullName>
    </submittedName>
</protein>
<dbReference type="PaxDb" id="2903-EOD30155"/>
<organism evidence="2 3">
    <name type="scientific">Emiliania huxleyi (strain CCMP1516)</name>
    <dbReference type="NCBI Taxonomy" id="280463"/>
    <lineage>
        <taxon>Eukaryota</taxon>
        <taxon>Haptista</taxon>
        <taxon>Haptophyta</taxon>
        <taxon>Prymnesiophyceae</taxon>
        <taxon>Isochrysidales</taxon>
        <taxon>Noelaerhabdaceae</taxon>
        <taxon>Emiliania</taxon>
    </lineage>
</organism>
<accession>A0A0D3K320</accession>
<dbReference type="AlphaFoldDB" id="A0A0D3K320"/>
<dbReference type="KEGG" id="ehx:EMIHUDRAFT_203645"/>
<evidence type="ECO:0000313" key="2">
    <source>
        <dbReference type="EnsemblProtists" id="EOD30155"/>
    </source>
</evidence>
<reference evidence="3" key="1">
    <citation type="journal article" date="2013" name="Nature">
        <title>Pan genome of the phytoplankton Emiliania underpins its global distribution.</title>
        <authorList>
            <person name="Read B.A."/>
            <person name="Kegel J."/>
            <person name="Klute M.J."/>
            <person name="Kuo A."/>
            <person name="Lefebvre S.C."/>
            <person name="Maumus F."/>
            <person name="Mayer C."/>
            <person name="Miller J."/>
            <person name="Monier A."/>
            <person name="Salamov A."/>
            <person name="Young J."/>
            <person name="Aguilar M."/>
            <person name="Claverie J.M."/>
            <person name="Frickenhaus S."/>
            <person name="Gonzalez K."/>
            <person name="Herman E.K."/>
            <person name="Lin Y.C."/>
            <person name="Napier J."/>
            <person name="Ogata H."/>
            <person name="Sarno A.F."/>
            <person name="Shmutz J."/>
            <person name="Schroeder D."/>
            <person name="de Vargas C."/>
            <person name="Verret F."/>
            <person name="von Dassow P."/>
            <person name="Valentin K."/>
            <person name="Van de Peer Y."/>
            <person name="Wheeler G."/>
            <person name="Dacks J.B."/>
            <person name="Delwiche C.F."/>
            <person name="Dyhrman S.T."/>
            <person name="Glockner G."/>
            <person name="John U."/>
            <person name="Richards T."/>
            <person name="Worden A.Z."/>
            <person name="Zhang X."/>
            <person name="Grigoriev I.V."/>
            <person name="Allen A.E."/>
            <person name="Bidle K."/>
            <person name="Borodovsky M."/>
            <person name="Bowler C."/>
            <person name="Brownlee C."/>
            <person name="Cock J.M."/>
            <person name="Elias M."/>
            <person name="Gladyshev V.N."/>
            <person name="Groth M."/>
            <person name="Guda C."/>
            <person name="Hadaegh A."/>
            <person name="Iglesias-Rodriguez M.D."/>
            <person name="Jenkins J."/>
            <person name="Jones B.M."/>
            <person name="Lawson T."/>
            <person name="Leese F."/>
            <person name="Lindquist E."/>
            <person name="Lobanov A."/>
            <person name="Lomsadze A."/>
            <person name="Malik S.B."/>
            <person name="Marsh M.E."/>
            <person name="Mackinder L."/>
            <person name="Mock T."/>
            <person name="Mueller-Roeber B."/>
            <person name="Pagarete A."/>
            <person name="Parker M."/>
            <person name="Probert I."/>
            <person name="Quesneville H."/>
            <person name="Raines C."/>
            <person name="Rensing S.A."/>
            <person name="Riano-Pachon D.M."/>
            <person name="Richier S."/>
            <person name="Rokitta S."/>
            <person name="Shiraiwa Y."/>
            <person name="Soanes D.M."/>
            <person name="van der Giezen M."/>
            <person name="Wahlund T.M."/>
            <person name="Williams B."/>
            <person name="Wilson W."/>
            <person name="Wolfe G."/>
            <person name="Wurch L.L."/>
        </authorList>
    </citation>
    <scope>NUCLEOTIDE SEQUENCE</scope>
</reference>
<reference evidence="2" key="2">
    <citation type="submission" date="2024-10" db="UniProtKB">
        <authorList>
            <consortium name="EnsemblProtists"/>
        </authorList>
    </citation>
    <scope>IDENTIFICATION</scope>
</reference>
<proteinExistence type="predicted"/>
<evidence type="ECO:0000313" key="3">
    <source>
        <dbReference type="Proteomes" id="UP000013827"/>
    </source>
</evidence>
<feature type="region of interest" description="Disordered" evidence="1">
    <location>
        <begin position="93"/>
        <end position="119"/>
    </location>
</feature>
<sequence length="138" mass="14667">MGGDGICDVNAMLVTEGYGPVVTSPVHAAFVGARKHTNNTAELSALAELFRSLLHTAPRPAGSRGVGHSGHKWNDYVDKQADLGRSGARYCGAPEWQDESIPTDADDGESSTVGDDVARHIGDNKGIRRERAIDIDVL</sequence>
<dbReference type="GeneID" id="17275429"/>